<dbReference type="SMART" id="SM00729">
    <property type="entry name" value="Elp3"/>
    <property type="match status" value="1"/>
</dbReference>
<keyword evidence="4 10" id="KW-0349">Heme</keyword>
<dbReference type="InterPro" id="IPR013785">
    <property type="entry name" value="Aldolase_TIM"/>
</dbReference>
<dbReference type="InterPro" id="IPR004559">
    <property type="entry name" value="HemW-like"/>
</dbReference>
<evidence type="ECO:0000313" key="13">
    <source>
        <dbReference type="Proteomes" id="UP000315400"/>
    </source>
</evidence>
<dbReference type="GO" id="GO:0046872">
    <property type="term" value="F:metal ion binding"/>
    <property type="evidence" value="ECO:0007669"/>
    <property type="project" value="UniProtKB-UniRule"/>
</dbReference>
<evidence type="ECO:0000256" key="1">
    <source>
        <dbReference type="ARBA" id="ARBA00001966"/>
    </source>
</evidence>
<accession>A0A540VTH5</accession>
<comment type="similarity">
    <text evidence="2">Belongs to the anaerobic coproporphyrinogen-III oxidase family. HemW subfamily.</text>
</comment>
<evidence type="ECO:0000256" key="4">
    <source>
        <dbReference type="ARBA" id="ARBA00022617"/>
    </source>
</evidence>
<comment type="cofactor">
    <cofactor evidence="1">
        <name>[4Fe-4S] cluster</name>
        <dbReference type="ChEBI" id="CHEBI:49883"/>
    </cofactor>
</comment>
<reference evidence="12 13" key="1">
    <citation type="submission" date="2019-06" db="EMBL/GenBank/DDBJ databases">
        <title>Metagenome assembled Genome of Spiribacter salinus SL48-SHIP from the microbial mat of Salt Lake 48 (Novosibirsk region, Russia).</title>
        <authorList>
            <person name="Shipova A."/>
            <person name="Rozanov A.S."/>
            <person name="Bryanskaya A.V."/>
            <person name="Peltek S.E."/>
        </authorList>
    </citation>
    <scope>NUCLEOTIDE SEQUENCE [LARGE SCALE GENOMIC DNA]</scope>
    <source>
        <strain evidence="12">SL48-SHIP-2</strain>
    </source>
</reference>
<dbReference type="InterPro" id="IPR034505">
    <property type="entry name" value="Coproporphyrinogen-III_oxidase"/>
</dbReference>
<keyword evidence="7 10" id="KW-0408">Iron</keyword>
<dbReference type="NCBIfam" id="TIGR00539">
    <property type="entry name" value="hemN_rel"/>
    <property type="match status" value="1"/>
</dbReference>
<evidence type="ECO:0000256" key="10">
    <source>
        <dbReference type="RuleBase" id="RU364116"/>
    </source>
</evidence>
<dbReference type="InterPro" id="IPR010723">
    <property type="entry name" value="HemN_C"/>
</dbReference>
<dbReference type="CDD" id="cd01335">
    <property type="entry name" value="Radical_SAM"/>
    <property type="match status" value="1"/>
</dbReference>
<dbReference type="AlphaFoldDB" id="A0A540VTH5"/>
<feature type="domain" description="Radical SAM core" evidence="11">
    <location>
        <begin position="4"/>
        <end position="236"/>
    </location>
</feature>
<proteinExistence type="inferred from homology"/>
<dbReference type="SFLD" id="SFLDG01082">
    <property type="entry name" value="B12-binding_domain_containing"/>
    <property type="match status" value="1"/>
</dbReference>
<dbReference type="EMBL" id="VIFK01000026">
    <property type="protein sequence ID" value="TQF00056.1"/>
    <property type="molecule type" value="Genomic_DNA"/>
</dbReference>
<dbReference type="InterPro" id="IPR058240">
    <property type="entry name" value="rSAM_sf"/>
</dbReference>
<dbReference type="Proteomes" id="UP000315400">
    <property type="component" value="Unassembled WGS sequence"/>
</dbReference>
<dbReference type="InterPro" id="IPR006638">
    <property type="entry name" value="Elp3/MiaA/NifB-like_rSAM"/>
</dbReference>
<dbReference type="GO" id="GO:0005737">
    <property type="term" value="C:cytoplasm"/>
    <property type="evidence" value="ECO:0007669"/>
    <property type="project" value="UniProtKB-SubCell"/>
</dbReference>
<protein>
    <recommendedName>
        <fullName evidence="3 10">Heme chaperone HemW</fullName>
    </recommendedName>
</protein>
<dbReference type="Pfam" id="PF06969">
    <property type="entry name" value="HemN_C"/>
    <property type="match status" value="1"/>
</dbReference>
<dbReference type="Pfam" id="PF04055">
    <property type="entry name" value="Radical_SAM"/>
    <property type="match status" value="1"/>
</dbReference>
<evidence type="ECO:0000256" key="8">
    <source>
        <dbReference type="ARBA" id="ARBA00023014"/>
    </source>
</evidence>
<dbReference type="PROSITE" id="PS51918">
    <property type="entry name" value="RADICAL_SAM"/>
    <property type="match status" value="1"/>
</dbReference>
<dbReference type="SFLD" id="SFLDS00029">
    <property type="entry name" value="Radical_SAM"/>
    <property type="match status" value="1"/>
</dbReference>
<dbReference type="InterPro" id="IPR007197">
    <property type="entry name" value="rSAM"/>
</dbReference>
<evidence type="ECO:0000256" key="5">
    <source>
        <dbReference type="ARBA" id="ARBA00022691"/>
    </source>
</evidence>
<dbReference type="SFLD" id="SFLDG01065">
    <property type="entry name" value="anaerobic_coproporphyrinogen-I"/>
    <property type="match status" value="1"/>
</dbReference>
<comment type="subcellular location">
    <subcellularLocation>
        <location evidence="10">Cytoplasm</location>
    </subcellularLocation>
</comment>
<dbReference type="Gene3D" id="3.20.20.70">
    <property type="entry name" value="Aldolase class I"/>
    <property type="match status" value="1"/>
</dbReference>
<keyword evidence="9 10" id="KW-0143">Chaperone</keyword>
<evidence type="ECO:0000256" key="7">
    <source>
        <dbReference type="ARBA" id="ARBA00023004"/>
    </source>
</evidence>
<keyword evidence="10" id="KW-0963">Cytoplasm</keyword>
<comment type="function">
    <text evidence="10">Probably acts as a heme chaperone, transferring heme to an unknown acceptor. Binds one molecule of heme per monomer, possibly covalently. Binds 1 [4Fe-4S] cluster. The cluster is coordinated with 3 cysteines and an exchangeable S-adenosyl-L-methionine.</text>
</comment>
<gene>
    <name evidence="12" type="primary">hemW</name>
    <name evidence="12" type="ORF">FKY71_05435</name>
</gene>
<dbReference type="GO" id="GO:0004109">
    <property type="term" value="F:coproporphyrinogen oxidase activity"/>
    <property type="evidence" value="ECO:0007669"/>
    <property type="project" value="InterPro"/>
</dbReference>
<evidence type="ECO:0000256" key="6">
    <source>
        <dbReference type="ARBA" id="ARBA00022723"/>
    </source>
</evidence>
<sequence length="389" mass="42538">MDGTLTPPPLGLYIHLPWCVQKCPYCDFNSHALRGELPEDDYITALLRDAAQAAPAASGRPVDTVFIGGGTPSLFSAAAIDRLLRGLEETLNLHPEAEITLEANPGTLDADRFEGFLEAGVNRLSIGVQSFDDDHLRRLGRIHGAREAIEAIEWAQRAGFQRINADLMHGLPHQTLTQAVRDVDQALALGIRHISHYQLTLEPGTAFHHRPPALPNDDTLADIEAACATRLAEGGLIRYEVSAWSTPGEACQHNLNYWRFGDYLGIGAGAHAKMTERDGRIMRAQRVAMPRHYQAVAGTPAAIAEAHEVPVDERLLEYLMNALRLTEGTTVKEALERTGLTAETLQPGVDTAVEEGWLADDPERLQPTPQGQRFLNDLLGVFMTVSTDG</sequence>
<dbReference type="STRING" id="1260251.SPISAL_01430"/>
<dbReference type="SFLD" id="SFLDF00288">
    <property type="entry name" value="HemN-like__clustered_with_nucl"/>
    <property type="match status" value="1"/>
</dbReference>
<keyword evidence="5 10" id="KW-0949">S-adenosyl-L-methionine</keyword>
<evidence type="ECO:0000256" key="9">
    <source>
        <dbReference type="ARBA" id="ARBA00023186"/>
    </source>
</evidence>
<evidence type="ECO:0000256" key="3">
    <source>
        <dbReference type="ARBA" id="ARBA00017228"/>
    </source>
</evidence>
<evidence type="ECO:0000259" key="11">
    <source>
        <dbReference type="PROSITE" id="PS51918"/>
    </source>
</evidence>
<comment type="caution">
    <text evidence="12">The sequence shown here is derived from an EMBL/GenBank/DDBJ whole genome shotgun (WGS) entry which is preliminary data.</text>
</comment>
<keyword evidence="10" id="KW-0004">4Fe-4S</keyword>
<dbReference type="GO" id="GO:0006779">
    <property type="term" value="P:porphyrin-containing compound biosynthetic process"/>
    <property type="evidence" value="ECO:0007669"/>
    <property type="project" value="InterPro"/>
</dbReference>
<keyword evidence="6 10" id="KW-0479">Metal-binding</keyword>
<dbReference type="SFLD" id="SFLDF00562">
    <property type="entry name" value="HemN-like__clustered_with_heat"/>
    <property type="match status" value="1"/>
</dbReference>
<dbReference type="PANTHER" id="PTHR13932">
    <property type="entry name" value="COPROPORPHYRINIGEN III OXIDASE"/>
    <property type="match status" value="1"/>
</dbReference>
<evidence type="ECO:0000256" key="2">
    <source>
        <dbReference type="ARBA" id="ARBA00006100"/>
    </source>
</evidence>
<evidence type="ECO:0000313" key="12">
    <source>
        <dbReference type="EMBL" id="TQF00056.1"/>
    </source>
</evidence>
<organism evidence="12 13">
    <name type="scientific">Spiribacter salinus</name>
    <dbReference type="NCBI Taxonomy" id="1335746"/>
    <lineage>
        <taxon>Bacteria</taxon>
        <taxon>Pseudomonadati</taxon>
        <taxon>Pseudomonadota</taxon>
        <taxon>Gammaproteobacteria</taxon>
        <taxon>Chromatiales</taxon>
        <taxon>Ectothiorhodospiraceae</taxon>
        <taxon>Spiribacter</taxon>
    </lineage>
</organism>
<dbReference type="GO" id="GO:0051539">
    <property type="term" value="F:4 iron, 4 sulfur cluster binding"/>
    <property type="evidence" value="ECO:0007669"/>
    <property type="project" value="UniProtKB-UniRule"/>
</dbReference>
<keyword evidence="8 10" id="KW-0411">Iron-sulfur</keyword>
<dbReference type="SUPFAM" id="SSF102114">
    <property type="entry name" value="Radical SAM enzymes"/>
    <property type="match status" value="1"/>
</dbReference>
<dbReference type="PANTHER" id="PTHR13932:SF5">
    <property type="entry name" value="RADICAL S-ADENOSYL METHIONINE DOMAIN-CONTAINING PROTEIN 1, MITOCHONDRIAL"/>
    <property type="match status" value="1"/>
</dbReference>
<name>A0A540VTH5_9GAMM</name>